<keyword evidence="1" id="KW-0472">Membrane</keyword>
<keyword evidence="1" id="KW-1133">Transmembrane helix</keyword>
<reference evidence="3 4" key="1">
    <citation type="submission" date="2021-05" db="EMBL/GenBank/DDBJ databases">
        <authorList>
            <person name="Zhang Z.D."/>
            <person name="Osman G."/>
        </authorList>
    </citation>
    <scope>NUCLEOTIDE SEQUENCE [LARGE SCALE GENOMIC DNA]</scope>
    <source>
        <strain evidence="3 4">KCTC 32217</strain>
    </source>
</reference>
<dbReference type="InterPro" id="IPR010559">
    <property type="entry name" value="Sig_transdc_His_kin_internal"/>
</dbReference>
<keyword evidence="3" id="KW-0808">Transferase</keyword>
<dbReference type="GO" id="GO:0000155">
    <property type="term" value="F:phosphorelay sensor kinase activity"/>
    <property type="evidence" value="ECO:0007669"/>
    <property type="project" value="InterPro"/>
</dbReference>
<feature type="domain" description="Signal transduction histidine kinase internal region" evidence="2">
    <location>
        <begin position="176"/>
        <end position="245"/>
    </location>
</feature>
<dbReference type="InterPro" id="IPR050640">
    <property type="entry name" value="Bact_2-comp_sensor_kinase"/>
</dbReference>
<feature type="transmembrane region" description="Helical" evidence="1">
    <location>
        <begin position="29"/>
        <end position="47"/>
    </location>
</feature>
<dbReference type="EMBL" id="JAHCMY010000017">
    <property type="protein sequence ID" value="MBS9525702.1"/>
    <property type="molecule type" value="Genomic_DNA"/>
</dbReference>
<dbReference type="AlphaFoldDB" id="A0AAP2CPT8"/>
<dbReference type="PANTHER" id="PTHR34220">
    <property type="entry name" value="SENSOR HISTIDINE KINASE YPDA"/>
    <property type="match status" value="1"/>
</dbReference>
<dbReference type="GO" id="GO:0016020">
    <property type="term" value="C:membrane"/>
    <property type="evidence" value="ECO:0007669"/>
    <property type="project" value="InterPro"/>
</dbReference>
<proteinExistence type="predicted"/>
<keyword evidence="4" id="KW-1185">Reference proteome</keyword>
<keyword evidence="3" id="KW-0418">Kinase</keyword>
<keyword evidence="1" id="KW-0812">Transmembrane</keyword>
<feature type="transmembrane region" description="Helical" evidence="1">
    <location>
        <begin position="129"/>
        <end position="147"/>
    </location>
</feature>
<dbReference type="PANTHER" id="PTHR34220:SF7">
    <property type="entry name" value="SENSOR HISTIDINE KINASE YPDA"/>
    <property type="match status" value="1"/>
</dbReference>
<organism evidence="3 4">
    <name type="scientific">Litoribacter ruber</name>
    <dbReference type="NCBI Taxonomy" id="702568"/>
    <lineage>
        <taxon>Bacteria</taxon>
        <taxon>Pseudomonadati</taxon>
        <taxon>Bacteroidota</taxon>
        <taxon>Cytophagia</taxon>
        <taxon>Cytophagales</taxon>
        <taxon>Cyclobacteriaceae</taxon>
        <taxon>Litoribacter</taxon>
    </lineage>
</organism>
<accession>A0AAP2CPT8</accession>
<dbReference type="RefSeq" id="WP_213946561.1">
    <property type="nucleotide sequence ID" value="NZ_JAHCMY010000017.1"/>
</dbReference>
<feature type="transmembrane region" description="Helical" evidence="1">
    <location>
        <begin position="92"/>
        <end position="109"/>
    </location>
</feature>
<name>A0AAP2CPT8_9BACT</name>
<dbReference type="Proteomes" id="UP001319104">
    <property type="component" value="Unassembled WGS sequence"/>
</dbReference>
<evidence type="ECO:0000259" key="2">
    <source>
        <dbReference type="Pfam" id="PF06580"/>
    </source>
</evidence>
<protein>
    <submittedName>
        <fullName evidence="3">Histidine kinase</fullName>
    </submittedName>
</protein>
<dbReference type="Pfam" id="PF06580">
    <property type="entry name" value="His_kinase"/>
    <property type="match status" value="1"/>
</dbReference>
<sequence>MKMESNAENLDNEIIPLSDIINQLIVKKWYFHLIGWSLKIFFGEFSMQFVANPFEMDYILINLIFVIVLFYVSGIGGAFIYMQKDKDNLDHLISFTLLLMGMYISKYLFTHWSGVTNYSLIELWVHETWRFFLFSCLGLGMAFYSNMIEAMANLRAQESYWKKVVNGVERRSQELALNPHFVGNVFNSLCTDIYPHSKEVFYAMGRLSQMLKYIFYHEGPQLIQTEISHLETFLKFQQRRFKDTLNLEFNNAVDYILMADCYIPKLMITGLVENVFKYGIVNNPEFPASIQISSYSSSGKKTLAILIRNEIVDKPDVISHGIGDHFLMEILKHDFGENFTFEKSVSDNVFNLKLELFYD</sequence>
<evidence type="ECO:0000313" key="4">
    <source>
        <dbReference type="Proteomes" id="UP001319104"/>
    </source>
</evidence>
<evidence type="ECO:0000256" key="1">
    <source>
        <dbReference type="SAM" id="Phobius"/>
    </source>
</evidence>
<evidence type="ECO:0000313" key="3">
    <source>
        <dbReference type="EMBL" id="MBS9525702.1"/>
    </source>
</evidence>
<feature type="transmembrane region" description="Helical" evidence="1">
    <location>
        <begin position="59"/>
        <end position="80"/>
    </location>
</feature>
<comment type="caution">
    <text evidence="3">The sequence shown here is derived from an EMBL/GenBank/DDBJ whole genome shotgun (WGS) entry which is preliminary data.</text>
</comment>
<gene>
    <name evidence="3" type="ORF">KI659_16910</name>
</gene>